<sequence>MPPVNWEIFKGLPGAADYNFEMLCRALIRRHYSRYGEFAALAQQPGVEFHLKLHESCELGGPERWYGWQCRWYDLPSGRAIGTGRRNKIVDAITKTERELPDLTDWVLWTRRPLTEGDQQWFNELETSMRLHLWTAAEVEEHLSGPAEILRRTYFGELV</sequence>
<protein>
    <submittedName>
        <fullName evidence="1">Uncharacterized protein</fullName>
    </submittedName>
</protein>
<accession>A0A6J4M635</accession>
<reference evidence="1" key="1">
    <citation type="submission" date="2020-02" db="EMBL/GenBank/DDBJ databases">
        <authorList>
            <person name="Meier V. D."/>
        </authorList>
    </citation>
    <scope>NUCLEOTIDE SEQUENCE</scope>
    <source>
        <strain evidence="1">AVDCRST_MAG93</strain>
    </source>
</reference>
<name>A0A6J4M635_9CHLR</name>
<organism evidence="1">
    <name type="scientific">uncultured Chloroflexia bacterium</name>
    <dbReference type="NCBI Taxonomy" id="1672391"/>
    <lineage>
        <taxon>Bacteria</taxon>
        <taxon>Bacillati</taxon>
        <taxon>Chloroflexota</taxon>
        <taxon>Chloroflexia</taxon>
        <taxon>environmental samples</taxon>
    </lineage>
</organism>
<evidence type="ECO:0000313" key="1">
    <source>
        <dbReference type="EMBL" id="CAA9350833.1"/>
    </source>
</evidence>
<proteinExistence type="predicted"/>
<dbReference type="AlphaFoldDB" id="A0A6J4M635"/>
<dbReference type="EMBL" id="CADCTR010002402">
    <property type="protein sequence ID" value="CAA9350833.1"/>
    <property type="molecule type" value="Genomic_DNA"/>
</dbReference>
<gene>
    <name evidence="1" type="ORF">AVDCRST_MAG93-7111</name>
</gene>